<dbReference type="AlphaFoldDB" id="H1D301"/>
<keyword evidence="7 8" id="KW-0472">Membrane</keyword>
<dbReference type="SUPFAM" id="SSF161098">
    <property type="entry name" value="MetI-like"/>
    <property type="match status" value="1"/>
</dbReference>
<name>H1D301_9FIRM</name>
<evidence type="ECO:0000256" key="4">
    <source>
        <dbReference type="ARBA" id="ARBA00022692"/>
    </source>
</evidence>
<evidence type="ECO:0000256" key="2">
    <source>
        <dbReference type="ARBA" id="ARBA00022448"/>
    </source>
</evidence>
<evidence type="ECO:0000313" key="11">
    <source>
        <dbReference type="Proteomes" id="UP000003277"/>
    </source>
</evidence>
<feature type="domain" description="ABC transmembrane type-1" evidence="9">
    <location>
        <begin position="20"/>
        <end position="217"/>
    </location>
</feature>
<dbReference type="CDD" id="cd06261">
    <property type="entry name" value="TM_PBP2"/>
    <property type="match status" value="1"/>
</dbReference>
<dbReference type="InterPro" id="IPR010065">
    <property type="entry name" value="AA_ABC_transptr_permease_3TM"/>
</dbReference>
<evidence type="ECO:0000313" key="10">
    <source>
        <dbReference type="EMBL" id="EHO62090.1"/>
    </source>
</evidence>
<keyword evidence="2 8" id="KW-0813">Transport</keyword>
<evidence type="ECO:0000256" key="6">
    <source>
        <dbReference type="ARBA" id="ARBA00022989"/>
    </source>
</evidence>
<dbReference type="PATRIC" id="fig|742743.3.peg.2004"/>
<dbReference type="PANTHER" id="PTHR30614:SF0">
    <property type="entry name" value="L-CYSTINE TRANSPORT SYSTEM PERMEASE PROTEIN TCYL"/>
    <property type="match status" value="1"/>
</dbReference>
<dbReference type="Proteomes" id="UP000003277">
    <property type="component" value="Unassembled WGS sequence"/>
</dbReference>
<comment type="similarity">
    <text evidence="8">Belongs to the binding-protein-dependent transport system permease family.</text>
</comment>
<protein>
    <submittedName>
        <fullName evidence="10">His/Glu/Gln/Arg/opine family amino ABC transporter, permease, 3-TM region</fullName>
    </submittedName>
</protein>
<evidence type="ECO:0000256" key="7">
    <source>
        <dbReference type="ARBA" id="ARBA00023136"/>
    </source>
</evidence>
<proteinExistence type="inferred from homology"/>
<dbReference type="Gene3D" id="1.10.3720.10">
    <property type="entry name" value="MetI-like"/>
    <property type="match status" value="1"/>
</dbReference>
<dbReference type="NCBIfam" id="TIGR01726">
    <property type="entry name" value="HEQRo_perm_3TM"/>
    <property type="match status" value="1"/>
</dbReference>
<dbReference type="HOGENOM" id="CLU_019602_1_4_9"/>
<dbReference type="eggNOG" id="COG0765">
    <property type="taxonomic scope" value="Bacteria"/>
</dbReference>
<evidence type="ECO:0000256" key="1">
    <source>
        <dbReference type="ARBA" id="ARBA00004651"/>
    </source>
</evidence>
<dbReference type="InterPro" id="IPR000515">
    <property type="entry name" value="MetI-like"/>
</dbReference>
<gene>
    <name evidence="10" type="ORF">HMPREF9453_01989</name>
</gene>
<keyword evidence="4 8" id="KW-0812">Transmembrane</keyword>
<dbReference type="GO" id="GO:0022857">
    <property type="term" value="F:transmembrane transporter activity"/>
    <property type="evidence" value="ECO:0007669"/>
    <property type="project" value="InterPro"/>
</dbReference>
<evidence type="ECO:0000256" key="5">
    <source>
        <dbReference type="ARBA" id="ARBA00022970"/>
    </source>
</evidence>
<keyword evidence="5" id="KW-0029">Amino-acid transport</keyword>
<keyword evidence="3" id="KW-1003">Cell membrane</keyword>
<dbReference type="PANTHER" id="PTHR30614">
    <property type="entry name" value="MEMBRANE COMPONENT OF AMINO ACID ABC TRANSPORTER"/>
    <property type="match status" value="1"/>
</dbReference>
<dbReference type="PROSITE" id="PS50928">
    <property type="entry name" value="ABC_TM1"/>
    <property type="match status" value="1"/>
</dbReference>
<dbReference type="OrthoDB" id="9787841at2"/>
<reference evidence="10 11" key="1">
    <citation type="submission" date="2011-11" db="EMBL/GenBank/DDBJ databases">
        <title>The Genome Sequence of Dialister succinatiphilus YIT 11850.</title>
        <authorList>
            <consortium name="The Broad Institute Genome Sequencing Platform"/>
            <person name="Earl A."/>
            <person name="Ward D."/>
            <person name="Feldgarden M."/>
            <person name="Gevers D."/>
            <person name="Morotomi M."/>
            <person name="Young S.K."/>
            <person name="Zeng Q."/>
            <person name="Gargeya S."/>
            <person name="Fitzgerald M."/>
            <person name="Haas B."/>
            <person name="Abouelleil A."/>
            <person name="Alvarado L."/>
            <person name="Arachchi H.M."/>
            <person name="Berlin A."/>
            <person name="Brown A."/>
            <person name="Chapman S.B."/>
            <person name="Dunbar C."/>
            <person name="Gearin G."/>
            <person name="Goldberg J."/>
            <person name="Griggs A."/>
            <person name="Gujja S."/>
            <person name="Heiman D."/>
            <person name="Howarth C."/>
            <person name="Lui A."/>
            <person name="MacDonald P.J.P."/>
            <person name="Montmayeur A."/>
            <person name="Murphy C."/>
            <person name="Neiman D."/>
            <person name="Pearson M."/>
            <person name="Priest M."/>
            <person name="Roberts A."/>
            <person name="Saif S."/>
            <person name="Shea T."/>
            <person name="Sisk P."/>
            <person name="Stolte C."/>
            <person name="Sykes S."/>
            <person name="Wortman J."/>
            <person name="Nusbaum C."/>
            <person name="Birren B."/>
        </authorList>
    </citation>
    <scope>NUCLEOTIDE SEQUENCE [LARGE SCALE GENOMIC DNA]</scope>
    <source>
        <strain evidence="10 11">YIT 11850</strain>
    </source>
</reference>
<dbReference type="GO" id="GO:0006865">
    <property type="term" value="P:amino acid transport"/>
    <property type="evidence" value="ECO:0007669"/>
    <property type="project" value="UniProtKB-KW"/>
</dbReference>
<comment type="subcellular location">
    <subcellularLocation>
        <location evidence="1 8">Cell membrane</location>
        <topology evidence="1 8">Multi-pass membrane protein</topology>
    </subcellularLocation>
</comment>
<feature type="transmembrane region" description="Helical" evidence="8">
    <location>
        <begin position="201"/>
        <end position="220"/>
    </location>
</feature>
<comment type="caution">
    <text evidence="10">The sequence shown here is derived from an EMBL/GenBank/DDBJ whole genome shotgun (WGS) entry which is preliminary data.</text>
</comment>
<feature type="transmembrane region" description="Helical" evidence="8">
    <location>
        <begin position="68"/>
        <end position="86"/>
    </location>
</feature>
<dbReference type="STRING" id="742743.HMPREF9453_01989"/>
<dbReference type="RefSeq" id="WP_008860481.1">
    <property type="nucleotide sequence ID" value="NZ_JH591190.1"/>
</dbReference>
<feature type="transmembrane region" description="Helical" evidence="8">
    <location>
        <begin position="170"/>
        <end position="189"/>
    </location>
</feature>
<dbReference type="InterPro" id="IPR043429">
    <property type="entry name" value="ArtM/GltK/GlnP/TcyL/YhdX-like"/>
</dbReference>
<keyword evidence="11" id="KW-1185">Reference proteome</keyword>
<sequence length="232" mass="25937">MLTFNMSYFLGLFPRLSTALPFTMEVIAASILLCLCTGTLVAVIRIAKVPFLHQLCEVWLSYNRSMPFILDLYLVYFVLPVIVRAFRISPDGWPLTAYVLIALGFHYTPVISEIIRPAYLSVDRGQHEAAMVFGLSPFHRVVHIIAPQALPVALPSLVSEAINILKDTSVMFFIGVVDLMGRAGLIINANYGQGKLETYCAVALIYWALVILVEAAFHLFQKYNGNHERRAS</sequence>
<dbReference type="GO" id="GO:0043190">
    <property type="term" value="C:ATP-binding cassette (ABC) transporter complex"/>
    <property type="evidence" value="ECO:0007669"/>
    <property type="project" value="InterPro"/>
</dbReference>
<dbReference type="InterPro" id="IPR035906">
    <property type="entry name" value="MetI-like_sf"/>
</dbReference>
<evidence type="ECO:0000259" key="9">
    <source>
        <dbReference type="PROSITE" id="PS50928"/>
    </source>
</evidence>
<feature type="transmembrane region" description="Helical" evidence="8">
    <location>
        <begin position="20"/>
        <end position="47"/>
    </location>
</feature>
<accession>H1D301</accession>
<evidence type="ECO:0000256" key="3">
    <source>
        <dbReference type="ARBA" id="ARBA00022475"/>
    </source>
</evidence>
<dbReference type="Pfam" id="PF00528">
    <property type="entry name" value="BPD_transp_1"/>
    <property type="match status" value="1"/>
</dbReference>
<evidence type="ECO:0000256" key="8">
    <source>
        <dbReference type="RuleBase" id="RU363032"/>
    </source>
</evidence>
<organism evidence="10 11">
    <name type="scientific">Dialister succinatiphilus YIT 11850</name>
    <dbReference type="NCBI Taxonomy" id="742743"/>
    <lineage>
        <taxon>Bacteria</taxon>
        <taxon>Bacillati</taxon>
        <taxon>Bacillota</taxon>
        <taxon>Negativicutes</taxon>
        <taxon>Veillonellales</taxon>
        <taxon>Veillonellaceae</taxon>
        <taxon>Dialister</taxon>
    </lineage>
</organism>
<dbReference type="EMBL" id="ADLT01000068">
    <property type="protein sequence ID" value="EHO62090.1"/>
    <property type="molecule type" value="Genomic_DNA"/>
</dbReference>
<feature type="transmembrane region" description="Helical" evidence="8">
    <location>
        <begin position="92"/>
        <end position="111"/>
    </location>
</feature>
<keyword evidence="6 8" id="KW-1133">Transmembrane helix</keyword>